<keyword evidence="4 5" id="KW-0545">Nucleotide biosynthesis</keyword>
<evidence type="ECO:0000256" key="2">
    <source>
        <dbReference type="ARBA" id="ARBA00022603"/>
    </source>
</evidence>
<dbReference type="Gene3D" id="3.30.572.10">
    <property type="entry name" value="Thymidylate synthase/dCMP hydroxymethylase domain"/>
    <property type="match status" value="1"/>
</dbReference>
<dbReference type="InterPro" id="IPR000398">
    <property type="entry name" value="Thymidylate_synthase"/>
</dbReference>
<evidence type="ECO:0000313" key="9">
    <source>
        <dbReference type="Proteomes" id="UP001254608"/>
    </source>
</evidence>
<evidence type="ECO:0000256" key="1">
    <source>
        <dbReference type="ARBA" id="ARBA00011947"/>
    </source>
</evidence>
<dbReference type="InterPro" id="IPR045097">
    <property type="entry name" value="Thymidate_synth/dCMP_Mease"/>
</dbReference>
<evidence type="ECO:0000259" key="7">
    <source>
        <dbReference type="Pfam" id="PF00303"/>
    </source>
</evidence>
<comment type="subunit">
    <text evidence="5">Homodimer.</text>
</comment>
<feature type="active site" evidence="6">
    <location>
        <position position="177"/>
    </location>
</feature>
<feature type="binding site" evidence="5">
    <location>
        <begin position="157"/>
        <end position="158"/>
    </location>
    <ligand>
        <name>dUMP</name>
        <dbReference type="ChEBI" id="CHEBI:246422"/>
        <note>ligand shared between dimeric partners</note>
    </ligand>
</feature>
<reference evidence="8 9" key="1">
    <citation type="submission" date="2023-09" db="EMBL/GenBank/DDBJ databases">
        <authorList>
            <person name="Rey-Velasco X."/>
        </authorList>
    </citation>
    <scope>NUCLEOTIDE SEQUENCE [LARGE SCALE GENOMIC DNA]</scope>
    <source>
        <strain evidence="8 9">W345</strain>
    </source>
</reference>
<dbReference type="InterPro" id="IPR020940">
    <property type="entry name" value="Thymidylate_synthase_AS"/>
</dbReference>
<keyword evidence="9" id="KW-1185">Reference proteome</keyword>
<keyword evidence="2 5" id="KW-0489">Methyltransferase</keyword>
<dbReference type="PRINTS" id="PR00108">
    <property type="entry name" value="THYMDSNTHASE"/>
</dbReference>
<feature type="binding site" description="in other chain" evidence="5">
    <location>
        <position position="209"/>
    </location>
    <ligand>
        <name>dUMP</name>
        <dbReference type="ChEBI" id="CHEBI:246422"/>
        <note>ligand shared between dimeric partners</note>
    </ligand>
</feature>
<evidence type="ECO:0000313" key="8">
    <source>
        <dbReference type="EMBL" id="MDT0496055.1"/>
    </source>
</evidence>
<feature type="binding site" evidence="5">
    <location>
        <position position="201"/>
    </location>
    <ligand>
        <name>(6R)-5,10-methylene-5,6,7,8-tetrahydrofolate</name>
        <dbReference type="ChEBI" id="CHEBI:15636"/>
    </ligand>
</feature>
<dbReference type="NCBIfam" id="NF002497">
    <property type="entry name" value="PRK01827.1-3"/>
    <property type="match status" value="1"/>
</dbReference>
<comment type="caution">
    <text evidence="8">The sequence shown here is derived from an EMBL/GenBank/DDBJ whole genome shotgun (WGS) entry which is preliminary data.</text>
</comment>
<dbReference type="SUPFAM" id="SSF55831">
    <property type="entry name" value="Thymidylate synthase/dCMP hydroxymethylase"/>
    <property type="match status" value="1"/>
</dbReference>
<keyword evidence="3 5" id="KW-0808">Transferase</keyword>
<dbReference type="EMBL" id="JAVRIC010000002">
    <property type="protein sequence ID" value="MDT0496055.1"/>
    <property type="molecule type" value="Genomic_DNA"/>
</dbReference>
<feature type="active site" description="Nucleophile" evidence="5">
    <location>
        <position position="177"/>
    </location>
</feature>
<name>A0ABU2WDV6_9GAMM</name>
<dbReference type="InterPro" id="IPR036926">
    <property type="entry name" value="Thymidate_synth/dCMP_Mease_sf"/>
</dbReference>
<protein>
    <recommendedName>
        <fullName evidence="1 5">Thymidylate synthase</fullName>
        <shortName evidence="5">TS</shortName>
        <shortName evidence="5">TSase</shortName>
        <ecNumber evidence="1 5">2.1.1.45</ecNumber>
    </recommendedName>
</protein>
<dbReference type="RefSeq" id="WP_311363449.1">
    <property type="nucleotide sequence ID" value="NZ_JAVRIC010000002.1"/>
</dbReference>
<dbReference type="PANTHER" id="PTHR11548:SF1">
    <property type="entry name" value="THYMIDYLATE SYNTHASE 1"/>
    <property type="match status" value="1"/>
</dbReference>
<keyword evidence="5" id="KW-0963">Cytoplasm</keyword>
<comment type="catalytic activity">
    <reaction evidence="5">
        <text>dUMP + (6R)-5,10-methylene-5,6,7,8-tetrahydrofolate = 7,8-dihydrofolate + dTMP</text>
        <dbReference type="Rhea" id="RHEA:12104"/>
        <dbReference type="ChEBI" id="CHEBI:15636"/>
        <dbReference type="ChEBI" id="CHEBI:57451"/>
        <dbReference type="ChEBI" id="CHEBI:63528"/>
        <dbReference type="ChEBI" id="CHEBI:246422"/>
        <dbReference type="EC" id="2.1.1.45"/>
    </reaction>
</comment>
<evidence type="ECO:0000256" key="3">
    <source>
        <dbReference type="ARBA" id="ARBA00022679"/>
    </source>
</evidence>
<dbReference type="GO" id="GO:0004799">
    <property type="term" value="F:thymidylate synthase activity"/>
    <property type="evidence" value="ECO:0007669"/>
    <property type="project" value="UniProtKB-EC"/>
</dbReference>
<comment type="similarity">
    <text evidence="5">Belongs to the thymidylate synthase family. Bacterial-type ThyA subfamily.</text>
</comment>
<feature type="binding site" description="in other chain" evidence="5">
    <location>
        <begin position="198"/>
        <end position="201"/>
    </location>
    <ligand>
        <name>dUMP</name>
        <dbReference type="ChEBI" id="CHEBI:246422"/>
        <note>ligand shared between dimeric partners</note>
    </ligand>
</feature>
<dbReference type="HAMAP" id="MF_00008">
    <property type="entry name" value="Thymidy_synth_bact"/>
    <property type="match status" value="1"/>
</dbReference>
<comment type="pathway">
    <text evidence="5">Pyrimidine metabolism; dTTP biosynthesis.</text>
</comment>
<feature type="binding site" description="in other chain" evidence="5">
    <location>
        <begin position="239"/>
        <end position="241"/>
    </location>
    <ligand>
        <name>dUMP</name>
        <dbReference type="ChEBI" id="CHEBI:246422"/>
        <note>ligand shared between dimeric partners</note>
    </ligand>
</feature>
<comment type="subcellular location">
    <subcellularLocation>
        <location evidence="5">Cytoplasm</location>
    </subcellularLocation>
</comment>
<sequence>MHPEQQYLELLRRLIAGGDLRLDRTGVGTRALFGYEMRFDLARGFPVFTTKRVYWKTAFKEMLWMLSGGRNIRELLQQNVRIWTDWPLRRYREETSDNLTQTEFEQRIVADADFAARWGDLGPVYGAQWRHWKTSDGGEIDQVAEVLRLLKENPSSRRIIWDAWNVAELDQMALPPCHKQYQFFVSSDGRLSGACIQRSVDSLLGLPFNIANLALVTHLLAEQSGYRVGEIVWYGLDVHLYSNHLEQARTQLERQPRIFPSLKIRPGVTSLFDYRIEDIDLVDYDPHPPISAEVAV</sequence>
<dbReference type="Pfam" id="PF00303">
    <property type="entry name" value="Thymidylat_synt"/>
    <property type="match status" value="1"/>
</dbReference>
<dbReference type="CDD" id="cd00351">
    <property type="entry name" value="TS_Pyrimidine_HMase"/>
    <property type="match status" value="1"/>
</dbReference>
<dbReference type="Proteomes" id="UP001254608">
    <property type="component" value="Unassembled WGS sequence"/>
</dbReference>
<comment type="caution">
    <text evidence="5">Lacks conserved residue(s) required for the propagation of feature annotation.</text>
</comment>
<dbReference type="PANTHER" id="PTHR11548">
    <property type="entry name" value="THYMIDYLATE SYNTHASE 1"/>
    <property type="match status" value="1"/>
</dbReference>
<gene>
    <name evidence="5 8" type="primary">thyA</name>
    <name evidence="8" type="ORF">RM530_01565</name>
</gene>
<dbReference type="EC" id="2.1.1.45" evidence="1 5"/>
<evidence type="ECO:0000256" key="4">
    <source>
        <dbReference type="ARBA" id="ARBA00022727"/>
    </source>
</evidence>
<feature type="domain" description="Thymidylate synthase/dCMP hydroxymethylase" evidence="7">
    <location>
        <begin position="5"/>
        <end position="296"/>
    </location>
</feature>
<organism evidence="8 9">
    <name type="scientific">Banduia mediterranea</name>
    <dbReference type="NCBI Taxonomy" id="3075609"/>
    <lineage>
        <taxon>Bacteria</taxon>
        <taxon>Pseudomonadati</taxon>
        <taxon>Pseudomonadota</taxon>
        <taxon>Gammaproteobacteria</taxon>
        <taxon>Nevskiales</taxon>
        <taxon>Algiphilaceae</taxon>
        <taxon>Banduia</taxon>
    </lineage>
</organism>
<comment type="function">
    <text evidence="5">Catalyzes the reductive methylation of 2'-deoxyuridine-5'-monophosphate (dUMP) to 2'-deoxythymidine-5'-monophosphate (dTMP) while utilizing 5,10-methylenetetrahydrofolate (mTHF) as the methyl donor and reductant in the reaction, yielding dihydrofolate (DHF) as a by-product. This enzymatic reaction provides an intracellular de novo source of dTMP, an essential precursor for DNA biosynthesis.</text>
</comment>
<feature type="binding site" evidence="5">
    <location>
        <position position="295"/>
    </location>
    <ligand>
        <name>(6R)-5,10-methylene-5,6,7,8-tetrahydrofolate</name>
        <dbReference type="ChEBI" id="CHEBI:15636"/>
    </ligand>
</feature>
<accession>A0ABU2WDV6</accession>
<feature type="binding site" description="in other chain" evidence="5">
    <location>
        <position position="24"/>
    </location>
    <ligand>
        <name>dUMP</name>
        <dbReference type="ChEBI" id="CHEBI:246422"/>
        <note>ligand shared between dimeric partners</note>
    </ligand>
</feature>
<dbReference type="GO" id="GO:0032259">
    <property type="term" value="P:methylation"/>
    <property type="evidence" value="ECO:0007669"/>
    <property type="project" value="UniProtKB-KW"/>
</dbReference>
<evidence type="ECO:0000256" key="6">
    <source>
        <dbReference type="PROSITE-ProRule" id="PRU10016"/>
    </source>
</evidence>
<dbReference type="PROSITE" id="PS00091">
    <property type="entry name" value="THYMIDYLATE_SYNTHASE"/>
    <property type="match status" value="1"/>
</dbReference>
<proteinExistence type="inferred from homology"/>
<dbReference type="NCBIfam" id="TIGR03284">
    <property type="entry name" value="thym_sym"/>
    <property type="match status" value="1"/>
</dbReference>
<evidence type="ECO:0000256" key="5">
    <source>
        <dbReference type="HAMAP-Rule" id="MF_00008"/>
    </source>
</evidence>
<dbReference type="InterPro" id="IPR023451">
    <property type="entry name" value="Thymidate_synth/dCMP_Mease_dom"/>
</dbReference>